<protein>
    <submittedName>
        <fullName evidence="2">Uncharacterized protein</fullName>
    </submittedName>
</protein>
<evidence type="ECO:0000313" key="2">
    <source>
        <dbReference type="EMBL" id="QHT91143.1"/>
    </source>
</evidence>
<evidence type="ECO:0000256" key="1">
    <source>
        <dbReference type="SAM" id="MobiDB-lite"/>
    </source>
</evidence>
<name>A0A6C0IHZ0_9ZZZZ</name>
<accession>A0A6C0IHZ0</accession>
<sequence length="179" mass="20981">MADKIVKGTIIYKQFAKYIPLQDMNGLQWFALENNYGEFYGDIHKKYIFKKQPKLLNIGDGNVREMIEEQIQPYDDSIVVYSDPSEQYSGGRSNTKYHNIVKKYFLSEYDGTIIDEKNLKGGQKYSKEDLDGASEIVIWKDFTELLDELPSGGKKRKFKNTSKKSKRKKMKKTKRRFSF</sequence>
<dbReference type="EMBL" id="MN740163">
    <property type="protein sequence ID" value="QHT91143.1"/>
    <property type="molecule type" value="Genomic_DNA"/>
</dbReference>
<organism evidence="2">
    <name type="scientific">viral metagenome</name>
    <dbReference type="NCBI Taxonomy" id="1070528"/>
    <lineage>
        <taxon>unclassified sequences</taxon>
        <taxon>metagenomes</taxon>
        <taxon>organismal metagenomes</taxon>
    </lineage>
</organism>
<feature type="region of interest" description="Disordered" evidence="1">
    <location>
        <begin position="151"/>
        <end position="179"/>
    </location>
</feature>
<feature type="compositionally biased region" description="Basic residues" evidence="1">
    <location>
        <begin position="153"/>
        <end position="179"/>
    </location>
</feature>
<dbReference type="AlphaFoldDB" id="A0A6C0IHZ0"/>
<reference evidence="2" key="1">
    <citation type="journal article" date="2020" name="Nature">
        <title>Giant virus diversity and host interactions through global metagenomics.</title>
        <authorList>
            <person name="Schulz F."/>
            <person name="Roux S."/>
            <person name="Paez-Espino D."/>
            <person name="Jungbluth S."/>
            <person name="Walsh D.A."/>
            <person name="Denef V.J."/>
            <person name="McMahon K.D."/>
            <person name="Konstantinidis K.T."/>
            <person name="Eloe-Fadrosh E.A."/>
            <person name="Kyrpides N.C."/>
            <person name="Woyke T."/>
        </authorList>
    </citation>
    <scope>NUCLEOTIDE SEQUENCE</scope>
    <source>
        <strain evidence="2">GVMAG-M-3300023184-72</strain>
    </source>
</reference>
<proteinExistence type="predicted"/>